<dbReference type="PANTHER" id="PTHR37540:SF5">
    <property type="entry name" value="TRANSCRIPTION FACTOR DOMAIN-CONTAINING PROTEIN"/>
    <property type="match status" value="1"/>
</dbReference>
<evidence type="ECO:0000313" key="2">
    <source>
        <dbReference type="EMBL" id="KPM36630.1"/>
    </source>
</evidence>
<dbReference type="OrthoDB" id="4158087at2759"/>
<protein>
    <recommendedName>
        <fullName evidence="4">Transcription factor domain-containing protein</fullName>
    </recommendedName>
</protein>
<name>A0A0P7BBF4_9HYPO</name>
<accession>A0A0P7BBF4</accession>
<gene>
    <name evidence="2" type="ORF">AK830_g9926</name>
</gene>
<keyword evidence="1" id="KW-0539">Nucleus</keyword>
<dbReference type="Proteomes" id="UP000050424">
    <property type="component" value="Unassembled WGS sequence"/>
</dbReference>
<reference evidence="2 3" key="1">
    <citation type="submission" date="2015-09" db="EMBL/GenBank/DDBJ databases">
        <title>Draft genome of a European isolate of the apple canker pathogen Neonectria ditissima.</title>
        <authorList>
            <person name="Gomez-Cortecero A."/>
            <person name="Harrison R.J."/>
            <person name="Armitage A.D."/>
        </authorList>
    </citation>
    <scope>NUCLEOTIDE SEQUENCE [LARGE SCALE GENOMIC DNA]</scope>
    <source>
        <strain evidence="2 3">R09/05</strain>
    </source>
</reference>
<keyword evidence="3" id="KW-1185">Reference proteome</keyword>
<evidence type="ECO:0000313" key="3">
    <source>
        <dbReference type="Proteomes" id="UP000050424"/>
    </source>
</evidence>
<comment type="caution">
    <text evidence="2">The sequence shown here is derived from an EMBL/GenBank/DDBJ whole genome shotgun (WGS) entry which is preliminary data.</text>
</comment>
<sequence length="478" mass="53028">MPPTQSSSSATSAGLAADPFIVATSLEKPDAETRKLIRSHVMRGKNTRKSKRVKELIQQGASSAQLDSLSSEIGDHSKEAEWTLVSPQKIASELSLFGYVDEMKPYMLDLTHRAFTIIKPPTYTLEIPLGGGGKDVFCFSNFSQHPALLHSILFTAQAFTDLSRGLPYGKIAQKHLAKTLFYLQRSVQNRDEATTDSTMIVVVSLATAAALLGDLQSAAAHMNGLHRMIDLRGGLKTVGRGSLLEHKSSRLDFGLAIATGSKMQFVQDEVSWGPQIARGISVAKFTELSMIEPRPDPRLLNIWVDLRVFSNAANEATKTRVKMSEELFYRLNNSVPPRLTNLQFDPTSLQELLRLCMLAYMKSLLVNFDGFGPKLICLANSLKTALLAQQFPPAPEQAKFLLWALFISSMSIFENTEQEWLRAAMVQTASSLGLKTWAETRGVLKGFLWVDMVYNRPGKCLFEQWLEHSVIELEGESV</sequence>
<organism evidence="2 3">
    <name type="scientific">Neonectria ditissima</name>
    <dbReference type="NCBI Taxonomy" id="78410"/>
    <lineage>
        <taxon>Eukaryota</taxon>
        <taxon>Fungi</taxon>
        <taxon>Dikarya</taxon>
        <taxon>Ascomycota</taxon>
        <taxon>Pezizomycotina</taxon>
        <taxon>Sordariomycetes</taxon>
        <taxon>Hypocreomycetidae</taxon>
        <taxon>Hypocreales</taxon>
        <taxon>Nectriaceae</taxon>
        <taxon>Neonectria</taxon>
    </lineage>
</organism>
<evidence type="ECO:0000256" key="1">
    <source>
        <dbReference type="ARBA" id="ARBA00023242"/>
    </source>
</evidence>
<dbReference type="AlphaFoldDB" id="A0A0P7BBF4"/>
<dbReference type="Pfam" id="PF11951">
    <property type="entry name" value="Fungal_trans_2"/>
    <property type="match status" value="1"/>
</dbReference>
<dbReference type="PANTHER" id="PTHR37540">
    <property type="entry name" value="TRANSCRIPTION FACTOR (ACR-2), PUTATIVE-RELATED-RELATED"/>
    <property type="match status" value="1"/>
</dbReference>
<dbReference type="InterPro" id="IPR021858">
    <property type="entry name" value="Fun_TF"/>
</dbReference>
<evidence type="ECO:0008006" key="4">
    <source>
        <dbReference type="Google" id="ProtNLM"/>
    </source>
</evidence>
<dbReference type="STRING" id="78410.A0A0P7BBF4"/>
<proteinExistence type="predicted"/>
<dbReference type="EMBL" id="LKCW01000196">
    <property type="protein sequence ID" value="KPM36630.1"/>
    <property type="molecule type" value="Genomic_DNA"/>
</dbReference>